<dbReference type="SUPFAM" id="SSF55729">
    <property type="entry name" value="Acyl-CoA N-acyltransferases (Nat)"/>
    <property type="match status" value="1"/>
</dbReference>
<dbReference type="RefSeq" id="WP_139600514.1">
    <property type="nucleotide sequence ID" value="NZ_VDCQ01000002.1"/>
</dbReference>
<dbReference type="AlphaFoldDB" id="A0A5C4THG0"/>
<keyword evidence="1" id="KW-0808">Transferase</keyword>
<evidence type="ECO:0000313" key="1">
    <source>
        <dbReference type="EMBL" id="TNJ68007.1"/>
    </source>
</evidence>
<proteinExistence type="predicted"/>
<comment type="caution">
    <text evidence="1">The sequence shown here is derived from an EMBL/GenBank/DDBJ whole genome shotgun (WGS) entry which is preliminary data.</text>
</comment>
<protein>
    <submittedName>
        <fullName evidence="1">GNAT family N-acetyltransferase</fullName>
    </submittedName>
</protein>
<dbReference type="OrthoDB" id="9809725at2"/>
<organism evidence="1 2">
    <name type="scientific">Paenibacillus hemerocallicola</name>
    <dbReference type="NCBI Taxonomy" id="1172614"/>
    <lineage>
        <taxon>Bacteria</taxon>
        <taxon>Bacillati</taxon>
        <taxon>Bacillota</taxon>
        <taxon>Bacilli</taxon>
        <taxon>Bacillales</taxon>
        <taxon>Paenibacillaceae</taxon>
        <taxon>Paenibacillus</taxon>
    </lineage>
</organism>
<name>A0A5C4THG0_9BACL</name>
<reference evidence="1 2" key="1">
    <citation type="submission" date="2019-05" db="EMBL/GenBank/DDBJ databases">
        <title>We sequenced the genome of Paenibacillus hemerocallicola KCTC 33185 for further insight into its adaptation and study the phylogeny of Paenibacillus.</title>
        <authorList>
            <person name="Narsing Rao M.P."/>
        </authorList>
    </citation>
    <scope>NUCLEOTIDE SEQUENCE [LARGE SCALE GENOMIC DNA]</scope>
    <source>
        <strain evidence="1 2">KCTC 33185</strain>
    </source>
</reference>
<evidence type="ECO:0000313" key="2">
    <source>
        <dbReference type="Proteomes" id="UP000307943"/>
    </source>
</evidence>
<keyword evidence="2" id="KW-1185">Reference proteome</keyword>
<dbReference type="InterPro" id="IPR016181">
    <property type="entry name" value="Acyl_CoA_acyltransferase"/>
</dbReference>
<dbReference type="Proteomes" id="UP000307943">
    <property type="component" value="Unassembled WGS sequence"/>
</dbReference>
<dbReference type="GO" id="GO:0016740">
    <property type="term" value="F:transferase activity"/>
    <property type="evidence" value="ECO:0007669"/>
    <property type="project" value="UniProtKB-KW"/>
</dbReference>
<gene>
    <name evidence="1" type="ORF">FE784_02395</name>
</gene>
<accession>A0A5C4THG0</accession>
<sequence length="385" mass="43719">MGTLTDCSIALYDRESIGTFAWPQTEDGLYARSYLLPLLERHSETFVANVRTRLYVLAVDDLVLPVTVNEREYDNSYVCSPYTHYVSYAKEELVLLRSRPIRKLLAGMLDGIGLLLRGGQINRAVQVNNWLLSTNLYPRLESRQLEAIVSFLRGRFPQHAVLFRSLDGATNAPLLETLSGMGGTMVPSRQIYVLEPDRMNAKARWLVKRDFALLGKHGYEIVGPDGLTEHDAPRIVELYNALYLEKYSLHNPHFSVELIRLALLEGMLQLHALRREGRIDAVLGYYRRGGIMTTPLFGYDTTLPQETGLYRMLSAVLIGIAARNGLLLHESSGAARFKRNRGAVADIEYMAVFDKHLPARRRWGWNVLASVLRRIGIPIMRKYKL</sequence>
<dbReference type="EMBL" id="VDCQ01000002">
    <property type="protein sequence ID" value="TNJ68007.1"/>
    <property type="molecule type" value="Genomic_DNA"/>
</dbReference>